<evidence type="ECO:0000313" key="1">
    <source>
        <dbReference type="EMBL" id="ANY87710.1"/>
    </source>
</evidence>
<accession>A0A1B2F684</accession>
<dbReference type="RefSeq" id="WP_099593556.1">
    <property type="nucleotide sequence ID" value="NZ_CP016634.1"/>
</dbReference>
<organism evidence="1">
    <name type="scientific">Pseudomonas putida</name>
    <name type="common">Arthrobacter siderocapsulatus</name>
    <dbReference type="NCBI Taxonomy" id="303"/>
    <lineage>
        <taxon>Bacteria</taxon>
        <taxon>Pseudomonadati</taxon>
        <taxon>Pseudomonadota</taxon>
        <taxon>Gammaproteobacteria</taxon>
        <taxon>Pseudomonadales</taxon>
        <taxon>Pseudomonadaceae</taxon>
        <taxon>Pseudomonas</taxon>
    </lineage>
</organism>
<name>A0A1B2F684_PSEPU</name>
<proteinExistence type="predicted"/>
<gene>
    <name evidence="1" type="ORF">IEC33019_2154</name>
</gene>
<dbReference type="AlphaFoldDB" id="A0A1B2F684"/>
<reference evidence="1" key="1">
    <citation type="submission" date="2016-07" db="EMBL/GenBank/DDBJ databases">
        <title>New class B carbapenemase carried by novel plasmid in Pseudomonas putida enviromental strain in eastern Amazonia.</title>
        <authorList>
            <person name="Souza C.O."/>
            <person name="Lima K.V."/>
            <person name="Brasiliense D.M."/>
            <person name="Perez-Chaparro P.J."/>
            <person name="Mamizuka E.M."/>
            <person name="Lima M.O."/>
            <person name="Lima L.N."/>
            <person name="McCulloch J.A."/>
        </authorList>
    </citation>
    <scope>NUCLEOTIDE SEQUENCE [LARGE SCALE GENOMIC DNA]</scope>
    <source>
        <strain evidence="1">IEC33019</strain>
    </source>
</reference>
<protein>
    <submittedName>
        <fullName evidence="1">Uncharacterized protein</fullName>
    </submittedName>
</protein>
<dbReference type="EMBL" id="CP016634">
    <property type="protein sequence ID" value="ANY87710.1"/>
    <property type="molecule type" value="Genomic_DNA"/>
</dbReference>
<sequence>MSRFIAVVHGWHVESKGFDVHQLAARTAEGADDEACLLAARRDAVFDRTAYVVVEIDDREHLPRRLTWRERLTGRIK</sequence>